<gene>
    <name evidence="1" type="ORF">FKG95_06655</name>
</gene>
<organism evidence="1 2">
    <name type="scientific">Denitrobaculum tricleocarpae</name>
    <dbReference type="NCBI Taxonomy" id="2591009"/>
    <lineage>
        <taxon>Bacteria</taxon>
        <taxon>Pseudomonadati</taxon>
        <taxon>Pseudomonadota</taxon>
        <taxon>Alphaproteobacteria</taxon>
        <taxon>Rhodospirillales</taxon>
        <taxon>Rhodospirillaceae</taxon>
        <taxon>Denitrobaculum</taxon>
    </lineage>
</organism>
<dbReference type="OrthoDB" id="9798569at2"/>
<dbReference type="AlphaFoldDB" id="A0A545TXL3"/>
<dbReference type="RefSeq" id="WP_142895542.1">
    <property type="nucleotide sequence ID" value="NZ_ML660053.1"/>
</dbReference>
<comment type="caution">
    <text evidence="1">The sequence shown here is derived from an EMBL/GenBank/DDBJ whole genome shotgun (WGS) entry which is preliminary data.</text>
</comment>
<dbReference type="PIRSF" id="PIRSF035865">
    <property type="entry name" value="UCP035865"/>
    <property type="match status" value="1"/>
</dbReference>
<dbReference type="InterPro" id="IPR014598">
    <property type="entry name" value="UCP035865"/>
</dbReference>
<dbReference type="InterPro" id="IPR019285">
    <property type="entry name" value="DUF2336"/>
</dbReference>
<proteinExistence type="predicted"/>
<dbReference type="Pfam" id="PF10098">
    <property type="entry name" value="DUF2336"/>
    <property type="match status" value="1"/>
</dbReference>
<protein>
    <submittedName>
        <fullName evidence="1">DUF2336 domain-containing protein</fullName>
    </submittedName>
</protein>
<reference evidence="1 2" key="1">
    <citation type="submission" date="2019-06" db="EMBL/GenBank/DDBJ databases">
        <title>Whole genome sequence for Rhodospirillaceae sp. R148.</title>
        <authorList>
            <person name="Wang G."/>
        </authorList>
    </citation>
    <scope>NUCLEOTIDE SEQUENCE [LARGE SCALE GENOMIC DNA]</scope>
    <source>
        <strain evidence="1 2">R148</strain>
    </source>
</reference>
<evidence type="ECO:0000313" key="1">
    <source>
        <dbReference type="EMBL" id="TQV81911.1"/>
    </source>
</evidence>
<evidence type="ECO:0000313" key="2">
    <source>
        <dbReference type="Proteomes" id="UP000315252"/>
    </source>
</evidence>
<dbReference type="Proteomes" id="UP000315252">
    <property type="component" value="Unassembled WGS sequence"/>
</dbReference>
<keyword evidence="2" id="KW-1185">Reference proteome</keyword>
<sequence>MTNSLSQADVAKLMADPSPKVRAETTEKIASQFASQELGDAEREIAEEIFRSLVKDVELSVRETLANHLKTSRDLPHDVALAMANDVDSVALPVLKFSDVLTDEDLVEIVASDDSSKQMAVAQRPTVSSKVADALIDTGNEKAVARLVSNEGADLNEKALTRVMDNYKNSDAVSDSMARRPTLPAAIAEQLVSALTEQLQDYMVKNHDLPSDKAHNLILQARERATVTLLKEGSSDAELIQLVRQLHRSQRLSSSLVLRALCTGDIKFFEYAMAELANIPIQNARQLIHDGGKLGLESIHKKAQLPIVLLPAVRACVELVNETDYDGLSNDRFRFTNKILERVLTQFEDPSSQMTEDDLEYLMSKLDQFAA</sequence>
<name>A0A545TXL3_9PROT</name>
<accession>A0A545TXL3</accession>
<dbReference type="EMBL" id="VHSH01000002">
    <property type="protein sequence ID" value="TQV81911.1"/>
    <property type="molecule type" value="Genomic_DNA"/>
</dbReference>